<keyword evidence="5" id="KW-0560">Oxidoreductase</keyword>
<evidence type="ECO:0000256" key="1">
    <source>
        <dbReference type="ARBA" id="ARBA00001971"/>
    </source>
</evidence>
<evidence type="ECO:0000256" key="3">
    <source>
        <dbReference type="ARBA" id="ARBA00022617"/>
    </source>
</evidence>
<dbReference type="Proteomes" id="UP000689129">
    <property type="component" value="Unassembled WGS sequence"/>
</dbReference>
<evidence type="ECO:0000256" key="7">
    <source>
        <dbReference type="ARBA" id="ARBA00023033"/>
    </source>
</evidence>
<accession>A0A8I2ZW86</accession>
<sequence length="155" mass="16811">MFLFAGHDTTSSALCFAYNRLHNNPDSLARLRAEHDAVFGPDPSTAASQIAATPTLLNQLPYTTAVIKETLRLDAFVSSVRQGHPDFFLTHPETRKVYPTDGFMLISSGYLLHRSPVSGPTTTRSGQSAGLRARVTRCGPSRTAGGPLNWARVLV</sequence>
<organism evidence="8 9">
    <name type="scientific">Verticillium longisporum</name>
    <name type="common">Verticillium dahliae var. longisporum</name>
    <dbReference type="NCBI Taxonomy" id="100787"/>
    <lineage>
        <taxon>Eukaryota</taxon>
        <taxon>Fungi</taxon>
        <taxon>Dikarya</taxon>
        <taxon>Ascomycota</taxon>
        <taxon>Pezizomycotina</taxon>
        <taxon>Sordariomycetes</taxon>
        <taxon>Hypocreomycetidae</taxon>
        <taxon>Glomerellales</taxon>
        <taxon>Plectosphaerellaceae</taxon>
        <taxon>Verticillium</taxon>
    </lineage>
</organism>
<proteinExistence type="predicted"/>
<dbReference type="GO" id="GO:0020037">
    <property type="term" value="F:heme binding"/>
    <property type="evidence" value="ECO:0007669"/>
    <property type="project" value="InterPro"/>
</dbReference>
<evidence type="ECO:0000313" key="9">
    <source>
        <dbReference type="Proteomes" id="UP000689129"/>
    </source>
</evidence>
<dbReference type="GO" id="GO:0004497">
    <property type="term" value="F:monooxygenase activity"/>
    <property type="evidence" value="ECO:0007669"/>
    <property type="project" value="UniProtKB-KW"/>
</dbReference>
<dbReference type="EMBL" id="JAEMWZ010000064">
    <property type="protein sequence ID" value="KAG7139063.1"/>
    <property type="molecule type" value="Genomic_DNA"/>
</dbReference>
<dbReference type="InterPro" id="IPR001128">
    <property type="entry name" value="Cyt_P450"/>
</dbReference>
<name>A0A8I2ZW86_VERLO</name>
<evidence type="ECO:0000256" key="2">
    <source>
        <dbReference type="ARBA" id="ARBA00005179"/>
    </source>
</evidence>
<comment type="cofactor">
    <cofactor evidence="1">
        <name>heme</name>
        <dbReference type="ChEBI" id="CHEBI:30413"/>
    </cofactor>
</comment>
<dbReference type="InterPro" id="IPR050121">
    <property type="entry name" value="Cytochrome_P450_monoxygenase"/>
</dbReference>
<reference evidence="8" key="1">
    <citation type="journal article" date="2021" name="Mol. Plant Pathol.">
        <title>A 20-kb lineage-specific genomic region tames virulence in pathogenic amphidiploid Verticillium longisporum.</title>
        <authorList>
            <person name="Harting R."/>
            <person name="Starke J."/>
            <person name="Kusch H."/>
            <person name="Poggeler S."/>
            <person name="Maurus I."/>
            <person name="Schluter R."/>
            <person name="Landesfeind M."/>
            <person name="Bulla I."/>
            <person name="Nowrousian M."/>
            <person name="de Jonge R."/>
            <person name="Stahlhut G."/>
            <person name="Hoff K.J."/>
            <person name="Asshauer K.P."/>
            <person name="Thurmer A."/>
            <person name="Stanke M."/>
            <person name="Daniel R."/>
            <person name="Morgenstern B."/>
            <person name="Thomma B.P.H.J."/>
            <person name="Kronstad J.W."/>
            <person name="Braus-Stromeyer S.A."/>
            <person name="Braus G.H."/>
        </authorList>
    </citation>
    <scope>NUCLEOTIDE SEQUENCE</scope>
    <source>
        <strain evidence="8">Vl32</strain>
    </source>
</reference>
<evidence type="ECO:0000313" key="8">
    <source>
        <dbReference type="EMBL" id="KAG7139063.1"/>
    </source>
</evidence>
<dbReference type="Pfam" id="PF00067">
    <property type="entry name" value="p450"/>
    <property type="match status" value="1"/>
</dbReference>
<dbReference type="GO" id="GO:0016705">
    <property type="term" value="F:oxidoreductase activity, acting on paired donors, with incorporation or reduction of molecular oxygen"/>
    <property type="evidence" value="ECO:0007669"/>
    <property type="project" value="InterPro"/>
</dbReference>
<evidence type="ECO:0000256" key="4">
    <source>
        <dbReference type="ARBA" id="ARBA00022723"/>
    </source>
</evidence>
<dbReference type="AlphaFoldDB" id="A0A8I2ZW86"/>
<protein>
    <submittedName>
        <fullName evidence="8">Cytochrome monooxygenase aflN like protein</fullName>
    </submittedName>
</protein>
<keyword evidence="6" id="KW-0408">Iron</keyword>
<comment type="pathway">
    <text evidence="2">Secondary metabolite biosynthesis.</text>
</comment>
<keyword evidence="7 8" id="KW-0503">Monooxygenase</keyword>
<keyword evidence="3" id="KW-0349">Heme</keyword>
<gene>
    <name evidence="8" type="ORF">HYQ45_003862</name>
</gene>
<dbReference type="OrthoDB" id="10029320at2759"/>
<evidence type="ECO:0000256" key="5">
    <source>
        <dbReference type="ARBA" id="ARBA00023002"/>
    </source>
</evidence>
<evidence type="ECO:0000256" key="6">
    <source>
        <dbReference type="ARBA" id="ARBA00023004"/>
    </source>
</evidence>
<dbReference type="PANTHER" id="PTHR24305">
    <property type="entry name" value="CYTOCHROME P450"/>
    <property type="match status" value="1"/>
</dbReference>
<dbReference type="PANTHER" id="PTHR24305:SF107">
    <property type="entry name" value="P450, PUTATIVE (EUROFUNG)-RELATED"/>
    <property type="match status" value="1"/>
</dbReference>
<comment type="caution">
    <text evidence="8">The sequence shown here is derived from an EMBL/GenBank/DDBJ whole genome shotgun (WGS) entry which is preliminary data.</text>
</comment>
<dbReference type="GO" id="GO:0005506">
    <property type="term" value="F:iron ion binding"/>
    <property type="evidence" value="ECO:0007669"/>
    <property type="project" value="InterPro"/>
</dbReference>
<keyword evidence="4" id="KW-0479">Metal-binding</keyword>